<dbReference type="OrthoDB" id="9553769at2"/>
<protein>
    <submittedName>
        <fullName evidence="1">Uncharacterized protein</fullName>
    </submittedName>
</protein>
<evidence type="ECO:0000313" key="1">
    <source>
        <dbReference type="EMBL" id="TWJ18976.1"/>
    </source>
</evidence>
<dbReference type="AlphaFoldDB" id="A0A562VLY9"/>
<organism evidence="1 2">
    <name type="scientific">Geobacter argillaceus</name>
    <dbReference type="NCBI Taxonomy" id="345631"/>
    <lineage>
        <taxon>Bacteria</taxon>
        <taxon>Pseudomonadati</taxon>
        <taxon>Thermodesulfobacteriota</taxon>
        <taxon>Desulfuromonadia</taxon>
        <taxon>Geobacterales</taxon>
        <taxon>Geobacteraceae</taxon>
        <taxon>Geobacter</taxon>
    </lineage>
</organism>
<sequence>MAQNARKLNFMIDNDVADELERLIPSGQRSRVVSQAIANELALQRRRSITSRLRELRSHLPVVSAEKLQVDLAENRRRG</sequence>
<dbReference type="Proteomes" id="UP000319449">
    <property type="component" value="Unassembled WGS sequence"/>
</dbReference>
<dbReference type="EMBL" id="VLLN01000012">
    <property type="protein sequence ID" value="TWJ18976.1"/>
    <property type="molecule type" value="Genomic_DNA"/>
</dbReference>
<reference evidence="1 2" key="1">
    <citation type="submission" date="2019-07" db="EMBL/GenBank/DDBJ databases">
        <title>Genomic Encyclopedia of Archaeal and Bacterial Type Strains, Phase II (KMG-II): from individual species to whole genera.</title>
        <authorList>
            <person name="Goeker M."/>
        </authorList>
    </citation>
    <scope>NUCLEOTIDE SEQUENCE [LARGE SCALE GENOMIC DNA]</scope>
    <source>
        <strain evidence="1 2">ATCC BAA-1139</strain>
    </source>
</reference>
<proteinExistence type="predicted"/>
<comment type="caution">
    <text evidence="1">The sequence shown here is derived from an EMBL/GenBank/DDBJ whole genome shotgun (WGS) entry which is preliminary data.</text>
</comment>
<dbReference type="RefSeq" id="WP_145022589.1">
    <property type="nucleotide sequence ID" value="NZ_VLLN01000012.1"/>
</dbReference>
<keyword evidence="2" id="KW-1185">Reference proteome</keyword>
<evidence type="ECO:0000313" key="2">
    <source>
        <dbReference type="Proteomes" id="UP000319449"/>
    </source>
</evidence>
<name>A0A562VLY9_9BACT</name>
<gene>
    <name evidence="1" type="ORF">JN12_02193</name>
</gene>
<accession>A0A562VLY9</accession>